<keyword evidence="2" id="KW-1185">Reference proteome</keyword>
<proteinExistence type="predicted"/>
<accession>A0ACB8U4F5</accession>
<name>A0ACB8U4F5_9APHY</name>
<evidence type="ECO:0000313" key="1">
    <source>
        <dbReference type="EMBL" id="KAI0089086.1"/>
    </source>
</evidence>
<evidence type="ECO:0000313" key="2">
    <source>
        <dbReference type="Proteomes" id="UP001055072"/>
    </source>
</evidence>
<comment type="caution">
    <text evidence="1">The sequence shown here is derived from an EMBL/GenBank/DDBJ whole genome shotgun (WGS) entry which is preliminary data.</text>
</comment>
<protein>
    <submittedName>
        <fullName evidence="1">Regulator of chromosome condensation 1/beta-lactamase-inhibitor protein II</fullName>
    </submittedName>
</protein>
<dbReference type="Proteomes" id="UP001055072">
    <property type="component" value="Unassembled WGS sequence"/>
</dbReference>
<dbReference type="EMBL" id="MU274911">
    <property type="protein sequence ID" value="KAI0089086.1"/>
    <property type="molecule type" value="Genomic_DNA"/>
</dbReference>
<reference evidence="1" key="1">
    <citation type="journal article" date="2021" name="Environ. Microbiol.">
        <title>Gene family expansions and transcriptome signatures uncover fungal adaptations to wood decay.</title>
        <authorList>
            <person name="Hage H."/>
            <person name="Miyauchi S."/>
            <person name="Viragh M."/>
            <person name="Drula E."/>
            <person name="Min B."/>
            <person name="Chaduli D."/>
            <person name="Navarro D."/>
            <person name="Favel A."/>
            <person name="Norest M."/>
            <person name="Lesage-Meessen L."/>
            <person name="Balint B."/>
            <person name="Merenyi Z."/>
            <person name="de Eugenio L."/>
            <person name="Morin E."/>
            <person name="Martinez A.T."/>
            <person name="Baldrian P."/>
            <person name="Stursova M."/>
            <person name="Martinez M.J."/>
            <person name="Novotny C."/>
            <person name="Magnuson J.K."/>
            <person name="Spatafora J.W."/>
            <person name="Maurice S."/>
            <person name="Pangilinan J."/>
            <person name="Andreopoulos W."/>
            <person name="LaButti K."/>
            <person name="Hundley H."/>
            <person name="Na H."/>
            <person name="Kuo A."/>
            <person name="Barry K."/>
            <person name="Lipzen A."/>
            <person name="Henrissat B."/>
            <person name="Riley R."/>
            <person name="Ahrendt S."/>
            <person name="Nagy L.G."/>
            <person name="Grigoriev I.V."/>
            <person name="Martin F."/>
            <person name="Rosso M.N."/>
        </authorList>
    </citation>
    <scope>NUCLEOTIDE SEQUENCE</scope>
    <source>
        <strain evidence="1">CBS 384.51</strain>
    </source>
</reference>
<sequence>MPRSNTVRTTPNPADSSDTELSLESEEEMPTPPPSKRSARAAVPPVTSQEAVPVAGRRSTRVASQTVVAQPVPPAAAKKAIRSRTKGTKKKNDDADVADLETKMKKVKLETRKKVAPKPKPKRIHQHEGEYFNALPQLADIGCHSGSQLFVWGAGNAGQFGMGVDRTGELSKPTKNTIVEEMMETGKLGEDLSTSFVALAAGGMSSLFIDATGTVWSCGANDDAALGRITADVPHSKKKGAFADEDELSCNLYPLQSLLDEGFKAVQIAAGDSIGAVISDSGELRVWGTFRASGGVLGFSGGMKHQVLPIPVLDIKSKPGNVEKFIDVAAGNDHVIVVTTHGNIYTWGVGERGQLGRKVLERHKIHGTSPERIVVGSRSTRAIYIGAGAYTSFAVDEESNVWGWGANNFGQTGTGFSNGNTDKEIHVPKKVIGLSTPELGGEDYVTKIVGGDDHTLFLTRSGLVFACGMSLNGRLGLSDSNPAFEGRTFPEFMDRPALVEFPEEVVIVDISAGTRTSMAVSENGVLYMWGEGAQSELGAGKAEVLHTPTHIGPEGSEWFAVAGSCGGQHTLAMFCERDERESEDVGEDGDEDEDENVE</sequence>
<organism evidence="1 2">
    <name type="scientific">Irpex rosettiformis</name>
    <dbReference type="NCBI Taxonomy" id="378272"/>
    <lineage>
        <taxon>Eukaryota</taxon>
        <taxon>Fungi</taxon>
        <taxon>Dikarya</taxon>
        <taxon>Basidiomycota</taxon>
        <taxon>Agaricomycotina</taxon>
        <taxon>Agaricomycetes</taxon>
        <taxon>Polyporales</taxon>
        <taxon>Irpicaceae</taxon>
        <taxon>Irpex</taxon>
    </lineage>
</organism>
<gene>
    <name evidence="1" type="ORF">BDY19DRAFT_944154</name>
</gene>